<dbReference type="GO" id="GO:0006888">
    <property type="term" value="P:endoplasmic reticulum to Golgi vesicle-mediated transport"/>
    <property type="evidence" value="ECO:0007669"/>
    <property type="project" value="InterPro"/>
</dbReference>
<protein>
    <submittedName>
        <fullName evidence="1">Uncharacterized protein</fullName>
    </submittedName>
</protein>
<reference evidence="1" key="1">
    <citation type="journal article" date="2021" name="Genome Biol. Evol.">
        <title>The assembled and annotated genome of the fairy-ring fungus Marasmius oreades.</title>
        <authorList>
            <person name="Hiltunen M."/>
            <person name="Ament-Velasquez S.L."/>
            <person name="Johannesson H."/>
        </authorList>
    </citation>
    <scope>NUCLEOTIDE SEQUENCE</scope>
    <source>
        <strain evidence="1">03SP1</strain>
    </source>
</reference>
<proteinExistence type="predicted"/>
<dbReference type="EMBL" id="CM032181">
    <property type="protein sequence ID" value="KAG7099053.1"/>
    <property type="molecule type" value="Genomic_DNA"/>
</dbReference>
<dbReference type="Proteomes" id="UP001049176">
    <property type="component" value="Chromosome 1"/>
</dbReference>
<dbReference type="GO" id="GO:0006886">
    <property type="term" value="P:intracellular protein transport"/>
    <property type="evidence" value="ECO:0007669"/>
    <property type="project" value="InterPro"/>
</dbReference>
<sequence length="264" mass="30585">MALTPTFQNPYHFARHRSNKWTCNICSSLTQMNPTQALGHEASLEHANNAAMDDSNWWGVPDSNWHKSWDIDAVPIVDHAPLSKEAMKDREHRYFADQVDDLIPFWLRSVKAAERGEVLKLTDFLDSLEDRDIWPPRVPNPWRFPEAQSFVGGKARSKDNWAPDQESVHDCWRGWGSHSGYKSNTSWGSDERNGFSVKGKEVRNHRMKWGPRISMENGHDFVEEIAVQKAVNDARKHEMHIFYELPTPEKIKRIQDLIRSLRGS</sequence>
<dbReference type="OrthoDB" id="10251155at2759"/>
<keyword evidence="2" id="KW-1185">Reference proteome</keyword>
<dbReference type="InterPro" id="IPR036174">
    <property type="entry name" value="Znf_Sec23_Sec24_sf"/>
</dbReference>
<evidence type="ECO:0000313" key="2">
    <source>
        <dbReference type="Proteomes" id="UP001049176"/>
    </source>
</evidence>
<dbReference type="GeneID" id="66070004"/>
<evidence type="ECO:0000313" key="1">
    <source>
        <dbReference type="EMBL" id="KAG7099053.1"/>
    </source>
</evidence>
<dbReference type="GO" id="GO:0030127">
    <property type="term" value="C:COPII vesicle coat"/>
    <property type="evidence" value="ECO:0007669"/>
    <property type="project" value="InterPro"/>
</dbReference>
<dbReference type="KEGG" id="more:E1B28_000928"/>
<organism evidence="1 2">
    <name type="scientific">Marasmius oreades</name>
    <name type="common">fairy-ring Marasmius</name>
    <dbReference type="NCBI Taxonomy" id="181124"/>
    <lineage>
        <taxon>Eukaryota</taxon>
        <taxon>Fungi</taxon>
        <taxon>Dikarya</taxon>
        <taxon>Basidiomycota</taxon>
        <taxon>Agaricomycotina</taxon>
        <taxon>Agaricomycetes</taxon>
        <taxon>Agaricomycetidae</taxon>
        <taxon>Agaricales</taxon>
        <taxon>Marasmiineae</taxon>
        <taxon>Marasmiaceae</taxon>
        <taxon>Marasmius</taxon>
    </lineage>
</organism>
<name>A0A9P7V2D4_9AGAR</name>
<dbReference type="SUPFAM" id="SSF82919">
    <property type="entry name" value="Zn-finger domain of Sec23/24"/>
    <property type="match status" value="1"/>
</dbReference>
<comment type="caution">
    <text evidence="1">The sequence shown here is derived from an EMBL/GenBank/DDBJ whole genome shotgun (WGS) entry which is preliminary data.</text>
</comment>
<gene>
    <name evidence="1" type="ORF">E1B28_000928</name>
</gene>
<dbReference type="AlphaFoldDB" id="A0A9P7V2D4"/>
<dbReference type="RefSeq" id="XP_043015523.1">
    <property type="nucleotide sequence ID" value="XM_043146818.1"/>
</dbReference>
<accession>A0A9P7V2D4</accession>
<dbReference type="GO" id="GO:0008270">
    <property type="term" value="F:zinc ion binding"/>
    <property type="evidence" value="ECO:0007669"/>
    <property type="project" value="InterPro"/>
</dbReference>